<dbReference type="PROSITE" id="PS51092">
    <property type="entry name" value="FN2_2"/>
    <property type="match status" value="2"/>
</dbReference>
<dbReference type="InterPro" id="IPR013806">
    <property type="entry name" value="Kringle-like"/>
</dbReference>
<name>A0A8K0ACS3_BRALA</name>
<protein>
    <submittedName>
        <fullName evidence="8">HEBP2 protein</fullName>
    </submittedName>
</protein>
<gene>
    <name evidence="8" type="primary">HEBP2</name>
    <name evidence="8" type="ORF">BLAG_LOCUS24129</name>
</gene>
<evidence type="ECO:0000256" key="3">
    <source>
        <dbReference type="ARBA" id="ARBA00023157"/>
    </source>
</evidence>
<dbReference type="Proteomes" id="UP000838412">
    <property type="component" value="Chromosome 8"/>
</dbReference>
<dbReference type="FunFam" id="3.20.80.10:FF:000021">
    <property type="entry name" value="Uncharacterized protein"/>
    <property type="match status" value="1"/>
</dbReference>
<accession>A0A8K0ACS3</accession>
<dbReference type="Pfam" id="PF00040">
    <property type="entry name" value="fn2"/>
    <property type="match status" value="2"/>
</dbReference>
<evidence type="ECO:0000313" key="9">
    <source>
        <dbReference type="Proteomes" id="UP000838412"/>
    </source>
</evidence>
<organism evidence="8 9">
    <name type="scientific">Branchiostoma lanceolatum</name>
    <name type="common">Common lancelet</name>
    <name type="synonym">Amphioxus lanceolatum</name>
    <dbReference type="NCBI Taxonomy" id="7740"/>
    <lineage>
        <taxon>Eukaryota</taxon>
        <taxon>Metazoa</taxon>
        <taxon>Chordata</taxon>
        <taxon>Cephalochordata</taxon>
        <taxon>Leptocardii</taxon>
        <taxon>Amphioxiformes</taxon>
        <taxon>Branchiostomatidae</taxon>
        <taxon>Branchiostoma</taxon>
    </lineage>
</organism>
<dbReference type="PROSITE" id="PS50024">
    <property type="entry name" value="SEA"/>
    <property type="match status" value="1"/>
</dbReference>
<sequence>MDRCLLMTVVVVTLLGHANGQRFKLCNLGQYSVSQYNGFVIASTTVFASSFVNGTQQADSKIFNYFKGANDRNLKMKLPSTIMTQTYISSAPAREVTVGAFIPFELRSNPPVPTDEEVVIDTVRSTIMYEIAIQGQKRGVTPDTEAVQLFSILKEQDEPAWSEDDYYYYLRPLGSGRSDLRDVWGNFGGAILIFATNEKVNSYYKSAEGEVKSRLRLPKCLRDREISWPTSTPSLNVSVERKSCRQNFCNEHHCATYKLMDTFESGTEKRRYRVLPSVYNWAPTCQLEHSSAISQPVLYEYLRAMGAWPYDGFQMFDQNMMTVYQNETGPNHCQKKFRSFAVVPVETPYETARGAIYQPPQQYPNRARRVNYWRPTYYVKCFGGNGDGDAIFDVAGKLASELDDIGVCRRTDHFHVSQYNRQSRLLDRHNEIWFWDDKCRSLKNNAPNITFDYATVKEKRHAPEIGDRCVQHDCPEFQKVTTFDGFIEKFSPPKSWRLETADSHVHKGDGKPPCFFPFVVDGQLFHNCTYHNSHRPWCAWDAVFAPGYWSYCDEDGAGMKRFDGVITMTNMTYSRDLEDSSTVAYKDLASRVEEELTKTFATSLEDFVKLTVTTFLDDTINVGFHLKTTGQSSTNASHVVMTIKEIFTAGDNATGGIVFDHSSLQLKDNVVFQGFKQERICTFPFTYDGKEYDECVTSESGRPWCAWDAIADEERTTFCDHNDKFICTTETSCGYGSAKGNGLSRLLSYINGNNNGAVVMDAARPVLVESNSAAVGSSGCGKVFEVCLFLPKSHQTNPPRPKDDKVTFRRPLRGYSYSMPFGKVNGLMEFQRTLSDFVERLELFRQYGVHFDKNRMVHINFDSGESDRQYNELIFFKTDDKRIAEERKPVDDYPPRTCKDSNCLPFKTTKDHDKYLEGELAAGTWVCARSERCPGQVISPFRRNMYHLMKYFQGENEKGTHLGDMGTPVFGYFRGSDETSEDPCSTERSCVPFFGNGTGIPKPTNDNIFSYTVSNASSYLYYAKLVRGLPRGVDAHQQLAQHLDESGEPYYKNVFAYFSYDTMGTPNGDRTTYVSFRKT</sequence>
<evidence type="ECO:0000256" key="5">
    <source>
        <dbReference type="SAM" id="SignalP"/>
    </source>
</evidence>
<feature type="chain" id="PRO_5035454176" evidence="5">
    <location>
        <begin position="21"/>
        <end position="1079"/>
    </location>
</feature>
<feature type="domain" description="Fibronectin type-II" evidence="7">
    <location>
        <begin position="509"/>
        <end position="554"/>
    </location>
</feature>
<dbReference type="SUPFAM" id="SSF55136">
    <property type="entry name" value="Probable bacterial effector-binding domain"/>
    <property type="match status" value="4"/>
</dbReference>
<dbReference type="InterPro" id="IPR000562">
    <property type="entry name" value="FN_type2_dom"/>
</dbReference>
<dbReference type="Pfam" id="PF04832">
    <property type="entry name" value="SOUL"/>
    <property type="match status" value="2"/>
</dbReference>
<dbReference type="InterPro" id="IPR011256">
    <property type="entry name" value="Reg_factor_effector_dom_sf"/>
</dbReference>
<evidence type="ECO:0000259" key="6">
    <source>
        <dbReference type="PROSITE" id="PS50024"/>
    </source>
</evidence>
<dbReference type="Gene3D" id="3.20.80.10">
    <property type="entry name" value="Regulatory factor, effector binding domain"/>
    <property type="match status" value="4"/>
</dbReference>
<dbReference type="SUPFAM" id="SSF82671">
    <property type="entry name" value="SEA domain"/>
    <property type="match status" value="1"/>
</dbReference>
<dbReference type="Pfam" id="PF01390">
    <property type="entry name" value="SEA"/>
    <property type="match status" value="1"/>
</dbReference>
<dbReference type="InterPro" id="IPR000082">
    <property type="entry name" value="SEA_dom"/>
</dbReference>
<keyword evidence="9" id="KW-1185">Reference proteome</keyword>
<evidence type="ECO:0000256" key="4">
    <source>
        <dbReference type="PROSITE-ProRule" id="PRU00479"/>
    </source>
</evidence>
<comment type="similarity">
    <text evidence="1">Belongs to the HEBP family.</text>
</comment>
<dbReference type="OrthoDB" id="406838at2759"/>
<dbReference type="SMART" id="SM00059">
    <property type="entry name" value="FN2"/>
    <property type="match status" value="2"/>
</dbReference>
<evidence type="ECO:0000256" key="1">
    <source>
        <dbReference type="ARBA" id="ARBA00009817"/>
    </source>
</evidence>
<dbReference type="AlphaFoldDB" id="A0A8K0ACS3"/>
<dbReference type="Gene3D" id="2.10.10.10">
    <property type="entry name" value="Fibronectin, type II, collagen-binding"/>
    <property type="match status" value="2"/>
</dbReference>
<keyword evidence="5" id="KW-0732">Signal</keyword>
<dbReference type="InterPro" id="IPR036364">
    <property type="entry name" value="SEA_dom_sf"/>
</dbReference>
<proteinExistence type="inferred from homology"/>
<comment type="caution">
    <text evidence="4">Lacks conserved residue(s) required for the propagation of feature annotation.</text>
</comment>
<keyword evidence="3" id="KW-1015">Disulfide bond</keyword>
<dbReference type="Gene3D" id="3.30.70.960">
    <property type="entry name" value="SEA domain"/>
    <property type="match status" value="1"/>
</dbReference>
<feature type="signal peptide" evidence="5">
    <location>
        <begin position="1"/>
        <end position="20"/>
    </location>
</feature>
<dbReference type="InterPro" id="IPR006917">
    <property type="entry name" value="SOUL_heme-bd"/>
</dbReference>
<dbReference type="PANTHER" id="PTHR11220:SF72">
    <property type="entry name" value="HEME-BINDING PROTEIN 2-LIKE ISOFORM X2"/>
    <property type="match status" value="1"/>
</dbReference>
<evidence type="ECO:0000259" key="7">
    <source>
        <dbReference type="PROSITE" id="PS51092"/>
    </source>
</evidence>
<dbReference type="EMBL" id="OV696693">
    <property type="protein sequence ID" value="CAH1272501.1"/>
    <property type="molecule type" value="Genomic_DNA"/>
</dbReference>
<keyword evidence="2" id="KW-0677">Repeat</keyword>
<dbReference type="PANTHER" id="PTHR11220">
    <property type="entry name" value="HEME-BINDING PROTEIN-RELATED"/>
    <property type="match status" value="1"/>
</dbReference>
<evidence type="ECO:0000313" key="8">
    <source>
        <dbReference type="EMBL" id="CAH1272501.1"/>
    </source>
</evidence>
<dbReference type="InterPro" id="IPR036943">
    <property type="entry name" value="FN_type2_sf"/>
</dbReference>
<dbReference type="SUPFAM" id="SSF57440">
    <property type="entry name" value="Kringle-like"/>
    <property type="match status" value="2"/>
</dbReference>
<evidence type="ECO:0000256" key="2">
    <source>
        <dbReference type="ARBA" id="ARBA00022737"/>
    </source>
</evidence>
<reference evidence="8" key="1">
    <citation type="submission" date="2022-01" db="EMBL/GenBank/DDBJ databases">
        <authorList>
            <person name="Braso-Vives M."/>
        </authorList>
    </citation>
    <scope>NUCLEOTIDE SEQUENCE</scope>
</reference>
<feature type="domain" description="SEA" evidence="6">
    <location>
        <begin position="558"/>
        <end position="671"/>
    </location>
</feature>
<dbReference type="GO" id="GO:0020037">
    <property type="term" value="F:heme binding"/>
    <property type="evidence" value="ECO:0007669"/>
    <property type="project" value="TreeGrafter"/>
</dbReference>
<feature type="domain" description="Fibronectin type-II" evidence="7">
    <location>
        <begin position="676"/>
        <end position="721"/>
    </location>
</feature>